<dbReference type="PANTHER" id="PTHR22744">
    <property type="entry name" value="HELIX LOOP HELIX PROTEIN 21-RELATED"/>
    <property type="match status" value="1"/>
</dbReference>
<dbReference type="Proteomes" id="UP000230233">
    <property type="component" value="Chromosome II"/>
</dbReference>
<dbReference type="PANTHER" id="PTHR22744:SF14">
    <property type="entry name" value="BTB DOMAIN-CONTAINING PROTEIN-RELATED"/>
    <property type="match status" value="1"/>
</dbReference>
<dbReference type="EMBL" id="PDUG01000002">
    <property type="protein sequence ID" value="PIC48519.1"/>
    <property type="molecule type" value="Genomic_DNA"/>
</dbReference>
<proteinExistence type="predicted"/>
<accession>A0A2G5V9R7</accession>
<gene>
    <name evidence="2" type="primary">Cnig_chr_II.g7460</name>
    <name evidence="2" type="ORF">B9Z55_007460</name>
</gene>
<comment type="caution">
    <text evidence="2">The sequence shown here is derived from an EMBL/GenBank/DDBJ whole genome shotgun (WGS) entry which is preliminary data.</text>
</comment>
<evidence type="ECO:0000313" key="2">
    <source>
        <dbReference type="EMBL" id="PIC48519.1"/>
    </source>
</evidence>
<protein>
    <submittedName>
        <fullName evidence="2">Uncharacterized protein</fullName>
    </submittedName>
</protein>
<feature type="region of interest" description="Disordered" evidence="1">
    <location>
        <begin position="1"/>
        <end position="25"/>
    </location>
</feature>
<reference evidence="3" key="1">
    <citation type="submission" date="2017-10" db="EMBL/GenBank/DDBJ databases">
        <title>Rapid genome shrinkage in a self-fertile nematode reveals novel sperm competition proteins.</title>
        <authorList>
            <person name="Yin D."/>
            <person name="Schwarz E.M."/>
            <person name="Thomas C.G."/>
            <person name="Felde R.L."/>
            <person name="Korf I.F."/>
            <person name="Cutter A.D."/>
            <person name="Schartner C.M."/>
            <person name="Ralston E.J."/>
            <person name="Meyer B.J."/>
            <person name="Haag E.S."/>
        </authorList>
    </citation>
    <scope>NUCLEOTIDE SEQUENCE [LARGE SCALE GENOMIC DNA]</scope>
    <source>
        <strain evidence="3">JU1422</strain>
    </source>
</reference>
<evidence type="ECO:0000313" key="3">
    <source>
        <dbReference type="Proteomes" id="UP000230233"/>
    </source>
</evidence>
<name>A0A2G5V9R7_9PELO</name>
<sequence>MCKGNDGTKKKGDETTFESERNTCSGGGSEIKIGWDGTKAVKNAAAVGGGRGRGYFAVDQSGRSFENKLSYPDTTVEKLLEIAIRFQVLSVIGIVEHHLMHISRIRYEKNMMLGDEYGMPKRIKNLISEMNLLEKAKKLETSPEFEKLSDRTRSLILARLLKAL</sequence>
<feature type="compositionally biased region" description="Basic and acidic residues" evidence="1">
    <location>
        <begin position="1"/>
        <end position="21"/>
    </location>
</feature>
<organism evidence="2 3">
    <name type="scientific">Caenorhabditis nigoni</name>
    <dbReference type="NCBI Taxonomy" id="1611254"/>
    <lineage>
        <taxon>Eukaryota</taxon>
        <taxon>Metazoa</taxon>
        <taxon>Ecdysozoa</taxon>
        <taxon>Nematoda</taxon>
        <taxon>Chromadorea</taxon>
        <taxon>Rhabditida</taxon>
        <taxon>Rhabditina</taxon>
        <taxon>Rhabditomorpha</taxon>
        <taxon>Rhabditoidea</taxon>
        <taxon>Rhabditidae</taxon>
        <taxon>Peloderinae</taxon>
        <taxon>Caenorhabditis</taxon>
    </lineage>
</organism>
<keyword evidence="3" id="KW-1185">Reference proteome</keyword>
<dbReference type="AlphaFoldDB" id="A0A2G5V9R7"/>
<evidence type="ECO:0000256" key="1">
    <source>
        <dbReference type="SAM" id="MobiDB-lite"/>
    </source>
</evidence>